<dbReference type="NCBIfam" id="NF003548">
    <property type="entry name" value="PRK05205.1-4"/>
    <property type="match status" value="1"/>
</dbReference>
<feature type="domain" description="Phosphoribosyltransferase" evidence="6">
    <location>
        <begin position="3"/>
        <end position="151"/>
    </location>
</feature>
<organism evidence="7 8">
    <name type="scientific">Lacticaseibacillus pantheris DSM 15945 = JCM 12539 = NBRC 106106</name>
    <dbReference type="NCBI Taxonomy" id="1423783"/>
    <lineage>
        <taxon>Bacteria</taxon>
        <taxon>Bacillati</taxon>
        <taxon>Bacillota</taxon>
        <taxon>Bacilli</taxon>
        <taxon>Lactobacillales</taxon>
        <taxon>Lactobacillaceae</taxon>
        <taxon>Lacticaseibacillus</taxon>
    </lineage>
</organism>
<reference evidence="7 8" key="1">
    <citation type="journal article" date="2015" name="Genome Announc.">
        <title>Expanding the biotechnology potential of lactobacilli through comparative genomics of 213 strains and associated genera.</title>
        <authorList>
            <person name="Sun Z."/>
            <person name="Harris H.M."/>
            <person name="McCann A."/>
            <person name="Guo C."/>
            <person name="Argimon S."/>
            <person name="Zhang W."/>
            <person name="Yang X."/>
            <person name="Jeffery I.B."/>
            <person name="Cooney J.C."/>
            <person name="Kagawa T.F."/>
            <person name="Liu W."/>
            <person name="Song Y."/>
            <person name="Salvetti E."/>
            <person name="Wrobel A."/>
            <person name="Rasinkangas P."/>
            <person name="Parkhill J."/>
            <person name="Rea M.C."/>
            <person name="O'Sullivan O."/>
            <person name="Ritari J."/>
            <person name="Douillard F.P."/>
            <person name="Paul Ross R."/>
            <person name="Yang R."/>
            <person name="Briner A.E."/>
            <person name="Felis G.E."/>
            <person name="de Vos W.M."/>
            <person name="Barrangou R."/>
            <person name="Klaenhammer T.R."/>
            <person name="Caufield P.W."/>
            <person name="Cui Y."/>
            <person name="Zhang H."/>
            <person name="O'Toole P.W."/>
        </authorList>
    </citation>
    <scope>NUCLEOTIDE SEQUENCE [LARGE SCALE GENOMIC DNA]</scope>
    <source>
        <strain evidence="7 8">DSM 15945</strain>
    </source>
</reference>
<dbReference type="GO" id="GO:0006353">
    <property type="term" value="P:DNA-templated transcription termination"/>
    <property type="evidence" value="ECO:0007669"/>
    <property type="project" value="UniProtKB-UniRule"/>
</dbReference>
<dbReference type="PATRIC" id="fig|1423783.4.peg.1665"/>
<evidence type="ECO:0000313" key="8">
    <source>
        <dbReference type="Proteomes" id="UP000051922"/>
    </source>
</evidence>
<dbReference type="GO" id="GO:0004845">
    <property type="term" value="F:uracil phosphoribosyltransferase activity"/>
    <property type="evidence" value="ECO:0007669"/>
    <property type="project" value="UniProtKB-UniRule"/>
</dbReference>
<dbReference type="InterPro" id="IPR050137">
    <property type="entry name" value="PyrR_bifunctional"/>
</dbReference>
<keyword evidence="8" id="KW-1185">Reference proteome</keyword>
<gene>
    <name evidence="5" type="primary">pyrR</name>
    <name evidence="7" type="ORF">FC50_GL001622</name>
</gene>
<accession>A0A0R1TW29</accession>
<comment type="subunit">
    <text evidence="5">Homodimer and homohexamer; in equilibrium.</text>
</comment>
<protein>
    <recommendedName>
        <fullName evidence="5">Bifunctional protein PyrR</fullName>
    </recommendedName>
    <domain>
        <recommendedName>
            <fullName evidence="5">Pyrimidine operon regulatory protein</fullName>
        </recommendedName>
    </domain>
    <domain>
        <recommendedName>
            <fullName evidence="5">Uracil phosphoribosyltransferase</fullName>
            <shortName evidence="5">UPRTase</shortName>
            <ecNumber evidence="5">2.4.2.9</ecNumber>
        </recommendedName>
    </domain>
</protein>
<sequence length="182" mass="20319">MTKEVVDAVTMQRALTRITYEIIERNKGLRDLVFVGIQTRGVYLAQRLATRMEQLEGVTVPVGSLDISNYRDDREPAGSQTNVDTSELPAHLNDQHVILVDDVLYTGRTIRAALDALMTYGRPRMISLAVLVDRGHRELPIRPDFVGKNIPTAQDEQIKVSVSEIDGQDNITISSGKEAHHE</sequence>
<dbReference type="OrthoDB" id="9802227at2"/>
<dbReference type="InterPro" id="IPR000836">
    <property type="entry name" value="PRTase_dom"/>
</dbReference>
<name>A0A0R1TW29_9LACO</name>
<evidence type="ECO:0000256" key="5">
    <source>
        <dbReference type="HAMAP-Rule" id="MF_01219"/>
    </source>
</evidence>
<dbReference type="EC" id="2.4.2.9" evidence="5"/>
<dbReference type="NCBIfam" id="NF003545">
    <property type="entry name" value="PRK05205.1-1"/>
    <property type="match status" value="1"/>
</dbReference>
<dbReference type="FunFam" id="3.40.50.2020:FF:000020">
    <property type="entry name" value="Bifunctional protein PyrR"/>
    <property type="match status" value="1"/>
</dbReference>
<dbReference type="AlphaFoldDB" id="A0A0R1TW29"/>
<dbReference type="CDD" id="cd06223">
    <property type="entry name" value="PRTases_typeI"/>
    <property type="match status" value="1"/>
</dbReference>
<dbReference type="InterPro" id="IPR023050">
    <property type="entry name" value="PyrR"/>
</dbReference>
<evidence type="ECO:0000256" key="1">
    <source>
        <dbReference type="ARBA" id="ARBA00005565"/>
    </source>
</evidence>
<comment type="caution">
    <text evidence="7">The sequence shown here is derived from an EMBL/GenBank/DDBJ whole genome shotgun (WGS) entry which is preliminary data.</text>
</comment>
<dbReference type="PANTHER" id="PTHR11608:SF0">
    <property type="entry name" value="BIFUNCTIONAL PROTEIN PYRR"/>
    <property type="match status" value="1"/>
</dbReference>
<dbReference type="HAMAP" id="MF_01219">
    <property type="entry name" value="PyrR"/>
    <property type="match status" value="1"/>
</dbReference>
<evidence type="ECO:0000256" key="4">
    <source>
        <dbReference type="ARBA" id="ARBA00023163"/>
    </source>
</evidence>
<dbReference type="STRING" id="1423783.FC50_GL001622"/>
<keyword evidence="4 5" id="KW-0804">Transcription</keyword>
<comment type="catalytic activity">
    <reaction evidence="5">
        <text>UMP + diphosphate = 5-phospho-alpha-D-ribose 1-diphosphate + uracil</text>
        <dbReference type="Rhea" id="RHEA:13017"/>
        <dbReference type="ChEBI" id="CHEBI:17568"/>
        <dbReference type="ChEBI" id="CHEBI:33019"/>
        <dbReference type="ChEBI" id="CHEBI:57865"/>
        <dbReference type="ChEBI" id="CHEBI:58017"/>
        <dbReference type="EC" id="2.4.2.9"/>
    </reaction>
</comment>
<keyword evidence="5" id="KW-0328">Glycosyltransferase</keyword>
<dbReference type="RefSeq" id="WP_054650494.1">
    <property type="nucleotide sequence ID" value="NZ_AZFJ01000052.1"/>
</dbReference>
<dbReference type="Proteomes" id="UP000051922">
    <property type="component" value="Unassembled WGS sequence"/>
</dbReference>
<dbReference type="NCBIfam" id="NF003549">
    <property type="entry name" value="PRK05205.1-5"/>
    <property type="match status" value="1"/>
</dbReference>
<keyword evidence="5" id="KW-0808">Transferase</keyword>
<dbReference type="EMBL" id="AZFJ01000052">
    <property type="protein sequence ID" value="KRL85457.1"/>
    <property type="molecule type" value="Genomic_DNA"/>
</dbReference>
<proteinExistence type="inferred from homology"/>
<comment type="function">
    <text evidence="5">Regulates transcriptional attenuation of the pyrimidine nucleotide (pyr) operon by binding in a uridine-dependent manner to specific sites on pyr mRNA. This disrupts an antiterminator hairpin in the RNA and favors formation of a downstream transcription terminator, leading to a reduced expression of downstream genes.</text>
</comment>
<evidence type="ECO:0000259" key="6">
    <source>
        <dbReference type="Pfam" id="PF00156"/>
    </source>
</evidence>
<dbReference type="SUPFAM" id="SSF53271">
    <property type="entry name" value="PRTase-like"/>
    <property type="match status" value="1"/>
</dbReference>
<comment type="function">
    <text evidence="5">Also displays a weak uracil phosphoribosyltransferase activity which is not physiologically significant.</text>
</comment>
<evidence type="ECO:0000256" key="2">
    <source>
        <dbReference type="ARBA" id="ARBA00022472"/>
    </source>
</evidence>
<keyword evidence="3 5" id="KW-0805">Transcription regulation</keyword>
<dbReference type="Pfam" id="PF00156">
    <property type="entry name" value="Pribosyltran"/>
    <property type="match status" value="1"/>
</dbReference>
<dbReference type="InterPro" id="IPR029057">
    <property type="entry name" value="PRTase-like"/>
</dbReference>
<evidence type="ECO:0000256" key="3">
    <source>
        <dbReference type="ARBA" id="ARBA00023015"/>
    </source>
</evidence>
<dbReference type="PANTHER" id="PTHR11608">
    <property type="entry name" value="BIFUNCTIONAL PROTEIN PYRR"/>
    <property type="match status" value="1"/>
</dbReference>
<keyword evidence="2 5" id="KW-0806">Transcription termination</keyword>
<evidence type="ECO:0000313" key="7">
    <source>
        <dbReference type="EMBL" id="KRL85457.1"/>
    </source>
</evidence>
<dbReference type="GO" id="GO:0003723">
    <property type="term" value="F:RNA binding"/>
    <property type="evidence" value="ECO:0007669"/>
    <property type="project" value="UniProtKB-UniRule"/>
</dbReference>
<comment type="similarity">
    <text evidence="1 5">Belongs to the purine/pyrimidine phosphoribosyltransferase family. PyrR subfamily.</text>
</comment>
<dbReference type="Gene3D" id="3.40.50.2020">
    <property type="match status" value="1"/>
</dbReference>
<feature type="short sequence motif" description="PRPP-binding" evidence="5">
    <location>
        <begin position="97"/>
        <end position="109"/>
    </location>
</feature>
<keyword evidence="5" id="KW-0694">RNA-binding</keyword>